<comment type="caution">
    <text evidence="1">The sequence shown here is derived from an EMBL/GenBank/DDBJ whole genome shotgun (WGS) entry which is preliminary data.</text>
</comment>
<dbReference type="Proteomes" id="UP001596383">
    <property type="component" value="Unassembled WGS sequence"/>
</dbReference>
<sequence length="79" mass="9442">MRSSRSIATKTRRVRPWPSVMDRHTPFDARVDLVKEHVEQRLVGRKLRRADVGNEVALRTDWLVKHNRELTWLLLRLTD</sequence>
<evidence type="ECO:0000313" key="1">
    <source>
        <dbReference type="EMBL" id="MFC6764209.1"/>
    </source>
</evidence>
<keyword evidence="2" id="KW-1185">Reference proteome</keyword>
<gene>
    <name evidence="1" type="ORF">ACFQE6_03845</name>
</gene>
<protein>
    <recommendedName>
        <fullName evidence="3">Transposase</fullName>
    </recommendedName>
</protein>
<name>A0ABD5SH31_9EURY</name>
<dbReference type="RefSeq" id="WP_273737292.1">
    <property type="nucleotide sequence ID" value="NZ_JAQIVI010000059.1"/>
</dbReference>
<proteinExistence type="predicted"/>
<evidence type="ECO:0000313" key="2">
    <source>
        <dbReference type="Proteomes" id="UP001596383"/>
    </source>
</evidence>
<reference evidence="1 2" key="1">
    <citation type="journal article" date="2019" name="Int. J. Syst. Evol. Microbiol.">
        <title>The Global Catalogue of Microorganisms (GCM) 10K type strain sequencing project: providing services to taxonomists for standard genome sequencing and annotation.</title>
        <authorList>
            <consortium name="The Broad Institute Genomics Platform"/>
            <consortium name="The Broad Institute Genome Sequencing Center for Infectious Disease"/>
            <person name="Wu L."/>
            <person name="Ma J."/>
        </authorList>
    </citation>
    <scope>NUCLEOTIDE SEQUENCE [LARGE SCALE GENOMIC DNA]</scope>
    <source>
        <strain evidence="1 2">LMG 29247</strain>
    </source>
</reference>
<dbReference type="EMBL" id="JBHSWV010000059">
    <property type="protein sequence ID" value="MFC6764209.1"/>
    <property type="molecule type" value="Genomic_DNA"/>
</dbReference>
<dbReference type="AlphaFoldDB" id="A0ABD5SH31"/>
<evidence type="ECO:0008006" key="3">
    <source>
        <dbReference type="Google" id="ProtNLM"/>
    </source>
</evidence>
<accession>A0ABD5SH31</accession>
<organism evidence="1 2">
    <name type="scientific">Natrinema soli</name>
    <dbReference type="NCBI Taxonomy" id="1930624"/>
    <lineage>
        <taxon>Archaea</taxon>
        <taxon>Methanobacteriati</taxon>
        <taxon>Methanobacteriota</taxon>
        <taxon>Stenosarchaea group</taxon>
        <taxon>Halobacteria</taxon>
        <taxon>Halobacteriales</taxon>
        <taxon>Natrialbaceae</taxon>
        <taxon>Natrinema</taxon>
    </lineage>
</organism>